<evidence type="ECO:0000256" key="2">
    <source>
        <dbReference type="ARBA" id="ARBA00022723"/>
    </source>
</evidence>
<gene>
    <name evidence="6" type="ORF">OMW55_05410</name>
</gene>
<organism evidence="6 7">
    <name type="scientific">Sphingomonas arvum</name>
    <dbReference type="NCBI Taxonomy" id="2992113"/>
    <lineage>
        <taxon>Bacteria</taxon>
        <taxon>Pseudomonadati</taxon>
        <taxon>Pseudomonadota</taxon>
        <taxon>Alphaproteobacteria</taxon>
        <taxon>Sphingomonadales</taxon>
        <taxon>Sphingomonadaceae</taxon>
        <taxon>Sphingomonas</taxon>
    </lineage>
</organism>
<protein>
    <recommendedName>
        <fullName evidence="4">Alkaline phosphatase</fullName>
        <ecNumber evidence="4">3.1.3.1</ecNumber>
    </recommendedName>
</protein>
<dbReference type="CDD" id="cd16016">
    <property type="entry name" value="AP-SPAP"/>
    <property type="match status" value="1"/>
</dbReference>
<comment type="function">
    <text evidence="4">Alkaline phosphatase with broad substrate specificity.</text>
</comment>
<dbReference type="InterPro" id="IPR017850">
    <property type="entry name" value="Alkaline_phosphatase_core_sf"/>
</dbReference>
<dbReference type="PANTHER" id="PTHR10151:SF120">
    <property type="entry name" value="BIS(5'-ADENOSYL)-TRIPHOSPHATASE"/>
    <property type="match status" value="1"/>
</dbReference>
<name>A0ABT3JEP4_9SPHN</name>
<comment type="catalytic activity">
    <reaction evidence="4">
        <text>a phosphate monoester + H2O = an alcohol + phosphate</text>
        <dbReference type="Rhea" id="RHEA:15017"/>
        <dbReference type="ChEBI" id="CHEBI:15377"/>
        <dbReference type="ChEBI" id="CHEBI:30879"/>
        <dbReference type="ChEBI" id="CHEBI:43474"/>
        <dbReference type="ChEBI" id="CHEBI:67140"/>
        <dbReference type="EC" id="3.1.3.1"/>
    </reaction>
</comment>
<evidence type="ECO:0000256" key="3">
    <source>
        <dbReference type="ARBA" id="ARBA00022729"/>
    </source>
</evidence>
<dbReference type="EMBL" id="JAPDOB010000001">
    <property type="protein sequence ID" value="MCW3797245.1"/>
    <property type="molecule type" value="Genomic_DNA"/>
</dbReference>
<keyword evidence="4" id="KW-0862">Zinc</keyword>
<dbReference type="SUPFAM" id="SSF53649">
    <property type="entry name" value="Alkaline phosphatase-like"/>
    <property type="match status" value="1"/>
</dbReference>
<dbReference type="PIRSF" id="PIRSF031924">
    <property type="entry name" value="Pi-irrepressible_AP"/>
    <property type="match status" value="1"/>
</dbReference>
<feature type="chain" id="PRO_5045603629" description="Alkaline phosphatase" evidence="5">
    <location>
        <begin position="21"/>
        <end position="539"/>
    </location>
</feature>
<evidence type="ECO:0000313" key="7">
    <source>
        <dbReference type="Proteomes" id="UP001526246"/>
    </source>
</evidence>
<evidence type="ECO:0000256" key="1">
    <source>
        <dbReference type="ARBA" id="ARBA00022553"/>
    </source>
</evidence>
<proteinExistence type="predicted"/>
<evidence type="ECO:0000256" key="4">
    <source>
        <dbReference type="PIRNR" id="PIRNR031924"/>
    </source>
</evidence>
<keyword evidence="7" id="KW-1185">Reference proteome</keyword>
<dbReference type="Gene3D" id="3.30.1360.150">
    <property type="match status" value="1"/>
</dbReference>
<evidence type="ECO:0000313" key="6">
    <source>
        <dbReference type="EMBL" id="MCW3797245.1"/>
    </source>
</evidence>
<dbReference type="InterPro" id="IPR026263">
    <property type="entry name" value="Alkaline_phosphatase_prok"/>
</dbReference>
<dbReference type="RefSeq" id="WP_264881409.1">
    <property type="nucleotide sequence ID" value="NZ_JAPDOB010000001.1"/>
</dbReference>
<accession>A0ABT3JEP4</accession>
<dbReference type="Proteomes" id="UP001526246">
    <property type="component" value="Unassembled WGS sequence"/>
</dbReference>
<dbReference type="InterPro" id="IPR002591">
    <property type="entry name" value="Phosphodiest/P_Trfase"/>
</dbReference>
<dbReference type="Gene3D" id="3.40.720.10">
    <property type="entry name" value="Alkaline Phosphatase, subunit A"/>
    <property type="match status" value="1"/>
</dbReference>
<dbReference type="PANTHER" id="PTHR10151">
    <property type="entry name" value="ECTONUCLEOTIDE PYROPHOSPHATASE/PHOSPHODIESTERASE"/>
    <property type="match status" value="1"/>
</dbReference>
<keyword evidence="3 5" id="KW-0732">Signal</keyword>
<sequence>MRSLLLAATAAALTAAPVSAQPTTPPKLLIAISVDQFAADLFDQYRPLFTGGFARLASQGTVFVNGYQSHAATETCPGHSTLLTGKHPAGTGIIANDWIDQGTARTDKHVYCAEDESQPGTTFTNYKVSPVHLRVQTFGDRLKAVSPQSRNVAIAGKDRAAIMMGGRNVDQRWYWDGKVWSTDTGKTPPRTIAALNQFFTARLAQPSEPLVPPAVCTARAKPYTVAPGLTVGNGTLQRAAGDLRFVRAHPDFDGAVLAGAAALVGELGLGKGPAADVLSVGLSATDYVGHAYGNGGQEMCLQMLALDRELGDFLNRIDQTGVDYAVVLSADHGGMDLAERLKDRGNAQAQRADPALAADAMGKLLAPQFGRTEPVLLGVGIANDVWLDRRLDAATARKVLAAALQRYRAHPQVYAAYSRAEIMEVAVPRGAPDKWSVIQRVRASYDPTRSGDIYVTLKPYVSPIAAPAPGYTATHGSVWDYDRRVPIIFWRRGAAAANRTEAVETVDILPTAGPLLGLAVPASSVDGRCLDGAAGVRCR</sequence>
<evidence type="ECO:0000256" key="5">
    <source>
        <dbReference type="SAM" id="SignalP"/>
    </source>
</evidence>
<keyword evidence="2 4" id="KW-0479">Metal-binding</keyword>
<keyword evidence="1" id="KW-0597">Phosphoprotein</keyword>
<comment type="caution">
    <text evidence="6">The sequence shown here is derived from an EMBL/GenBank/DDBJ whole genome shotgun (WGS) entry which is preliminary data.</text>
</comment>
<feature type="signal peptide" evidence="5">
    <location>
        <begin position="1"/>
        <end position="20"/>
    </location>
</feature>
<reference evidence="6 7" key="1">
    <citation type="submission" date="2022-10" db="EMBL/GenBank/DDBJ databases">
        <title>Sphingomonas sp.</title>
        <authorList>
            <person name="Jin C."/>
        </authorList>
    </citation>
    <scope>NUCLEOTIDE SEQUENCE [LARGE SCALE GENOMIC DNA]</scope>
    <source>
        <strain evidence="6 7">BN140010</strain>
    </source>
</reference>
<comment type="cofactor">
    <cofactor evidence="4">
        <name>Zn(2+)</name>
        <dbReference type="ChEBI" id="CHEBI:29105"/>
    </cofactor>
    <text evidence="4">Binds 2 Zn(2+) ions.</text>
</comment>
<dbReference type="Pfam" id="PF01663">
    <property type="entry name" value="Phosphodiest"/>
    <property type="match status" value="1"/>
</dbReference>
<dbReference type="EC" id="3.1.3.1" evidence="4"/>